<dbReference type="PANTHER" id="PTHR43280:SF2">
    <property type="entry name" value="HTH-TYPE TRANSCRIPTIONAL REGULATOR EXSA"/>
    <property type="match status" value="1"/>
</dbReference>
<dbReference type="PROSITE" id="PS00041">
    <property type="entry name" value="HTH_ARAC_FAMILY_1"/>
    <property type="match status" value="1"/>
</dbReference>
<dbReference type="RefSeq" id="WP_163386097.1">
    <property type="nucleotide sequence ID" value="NZ_JAUFQS010000009.1"/>
</dbReference>
<accession>A0ABT8C631</accession>
<dbReference type="InterPro" id="IPR013096">
    <property type="entry name" value="Cupin_2"/>
</dbReference>
<keyword evidence="1" id="KW-0805">Transcription regulation</keyword>
<comment type="caution">
    <text evidence="5">The sequence shown here is derived from an EMBL/GenBank/DDBJ whole genome shotgun (WGS) entry which is preliminary data.</text>
</comment>
<evidence type="ECO:0000313" key="6">
    <source>
        <dbReference type="Proteomes" id="UP001236663"/>
    </source>
</evidence>
<proteinExistence type="predicted"/>
<gene>
    <name evidence="5" type="ORF">QWZ15_10440</name>
</gene>
<dbReference type="Pfam" id="PF07883">
    <property type="entry name" value="Cupin_2"/>
    <property type="match status" value="1"/>
</dbReference>
<keyword evidence="3" id="KW-0804">Transcription</keyword>
<dbReference type="Gene3D" id="1.10.10.60">
    <property type="entry name" value="Homeodomain-like"/>
    <property type="match status" value="2"/>
</dbReference>
<keyword evidence="6" id="KW-1185">Reference proteome</keyword>
<dbReference type="PROSITE" id="PS01124">
    <property type="entry name" value="HTH_ARAC_FAMILY_2"/>
    <property type="match status" value="1"/>
</dbReference>
<reference evidence="6" key="1">
    <citation type="journal article" date="2019" name="Int. J. Syst. Evol. Microbiol.">
        <title>The Global Catalogue of Microorganisms (GCM) 10K type strain sequencing project: providing services to taxonomists for standard genome sequencing and annotation.</title>
        <authorList>
            <consortium name="The Broad Institute Genomics Platform"/>
            <consortium name="The Broad Institute Genome Sequencing Center for Infectious Disease"/>
            <person name="Wu L."/>
            <person name="Ma J."/>
        </authorList>
    </citation>
    <scope>NUCLEOTIDE SEQUENCE [LARGE SCALE GENOMIC DNA]</scope>
    <source>
        <strain evidence="6">CECT 7706</strain>
    </source>
</reference>
<protein>
    <submittedName>
        <fullName evidence="5">AraC family transcriptional regulator</fullName>
    </submittedName>
</protein>
<keyword evidence="2" id="KW-0238">DNA-binding</keyword>
<dbReference type="SMART" id="SM00342">
    <property type="entry name" value="HTH_ARAC"/>
    <property type="match status" value="1"/>
</dbReference>
<dbReference type="InterPro" id="IPR018062">
    <property type="entry name" value="HTH_AraC-typ_CS"/>
</dbReference>
<dbReference type="InterPro" id="IPR011051">
    <property type="entry name" value="RmlC_Cupin_sf"/>
</dbReference>
<feature type="domain" description="HTH araC/xylS-type" evidence="4">
    <location>
        <begin position="235"/>
        <end position="334"/>
    </location>
</feature>
<evidence type="ECO:0000256" key="1">
    <source>
        <dbReference type="ARBA" id="ARBA00023015"/>
    </source>
</evidence>
<dbReference type="Proteomes" id="UP001236663">
    <property type="component" value="Unassembled WGS sequence"/>
</dbReference>
<dbReference type="PANTHER" id="PTHR43280">
    <property type="entry name" value="ARAC-FAMILY TRANSCRIPTIONAL REGULATOR"/>
    <property type="match status" value="1"/>
</dbReference>
<name>A0ABT8C631_9BACT</name>
<dbReference type="SUPFAM" id="SSF51182">
    <property type="entry name" value="RmlC-like cupins"/>
    <property type="match status" value="1"/>
</dbReference>
<evidence type="ECO:0000256" key="2">
    <source>
        <dbReference type="ARBA" id="ARBA00023125"/>
    </source>
</evidence>
<evidence type="ECO:0000259" key="4">
    <source>
        <dbReference type="PROSITE" id="PS01124"/>
    </source>
</evidence>
<dbReference type="SUPFAM" id="SSF46689">
    <property type="entry name" value="Homeodomain-like"/>
    <property type="match status" value="1"/>
</dbReference>
<dbReference type="EMBL" id="JAUFQS010000009">
    <property type="protein sequence ID" value="MDN3688249.1"/>
    <property type="molecule type" value="Genomic_DNA"/>
</dbReference>
<dbReference type="Pfam" id="PF12833">
    <property type="entry name" value="HTH_18"/>
    <property type="match status" value="1"/>
</dbReference>
<evidence type="ECO:0000313" key="5">
    <source>
        <dbReference type="EMBL" id="MDN3688249.1"/>
    </source>
</evidence>
<dbReference type="Gene3D" id="2.60.120.10">
    <property type="entry name" value="Jelly Rolls"/>
    <property type="match status" value="1"/>
</dbReference>
<organism evidence="5 6">
    <name type="scientific">Cyclobacterium jeungdonense</name>
    <dbReference type="NCBI Taxonomy" id="708087"/>
    <lineage>
        <taxon>Bacteria</taxon>
        <taxon>Pseudomonadati</taxon>
        <taxon>Bacteroidota</taxon>
        <taxon>Cytophagia</taxon>
        <taxon>Cytophagales</taxon>
        <taxon>Cyclobacteriaceae</taxon>
        <taxon>Cyclobacterium</taxon>
    </lineage>
</organism>
<dbReference type="InterPro" id="IPR020449">
    <property type="entry name" value="Tscrpt_reg_AraC-type_HTH"/>
</dbReference>
<evidence type="ECO:0000256" key="3">
    <source>
        <dbReference type="ARBA" id="ARBA00023163"/>
    </source>
</evidence>
<dbReference type="InterPro" id="IPR014710">
    <property type="entry name" value="RmlC-like_jellyroll"/>
</dbReference>
<dbReference type="PRINTS" id="PR00032">
    <property type="entry name" value="HTHARAC"/>
</dbReference>
<dbReference type="InterPro" id="IPR009057">
    <property type="entry name" value="Homeodomain-like_sf"/>
</dbReference>
<sequence>MQTKIPKYRELDKIYHPDSCDPLIKAFKNGKIKFAGLKRFNYPGEELPDRVLPGVNSLGFWDAKIRQTWGLGWHRNEGIEFTFLSSGHLDFSLGKKEYFLKSGDLTITRPWQPHKVGNPNVEIGKLYWLIIDVGVRQPHQNWEWPDWVMLAQEDLNMLTKILRQNEKAVWMADNKIHQCFQKIGACLEESKYKIPHSKLNLLINELLLLVLEMFNNEKEEIKLDGTLTDNLRTAELFFEDLKNDYDRPWTLETMAVHCGLGITSLTKYSKQLTNLPPINYLNSIRLEAAAELLRNDNDKNIADICYECGFSSSQYFATAFRKMYKCTPKEFRLMVWETER</sequence>
<dbReference type="InterPro" id="IPR018060">
    <property type="entry name" value="HTH_AraC"/>
</dbReference>